<dbReference type="EMBL" id="GBRH01235255">
    <property type="protein sequence ID" value="JAD62640.1"/>
    <property type="molecule type" value="Transcribed_RNA"/>
</dbReference>
<accession>A0A0A9BN59</accession>
<feature type="region of interest" description="Disordered" evidence="1">
    <location>
        <begin position="1"/>
        <end position="22"/>
    </location>
</feature>
<name>A0A0A9BN59_ARUDO</name>
<proteinExistence type="predicted"/>
<protein>
    <submittedName>
        <fullName evidence="2">Uncharacterized protein</fullName>
    </submittedName>
</protein>
<evidence type="ECO:0000256" key="1">
    <source>
        <dbReference type="SAM" id="MobiDB-lite"/>
    </source>
</evidence>
<reference evidence="2" key="1">
    <citation type="submission" date="2014-09" db="EMBL/GenBank/DDBJ databases">
        <authorList>
            <person name="Magalhaes I.L.F."/>
            <person name="Oliveira U."/>
            <person name="Santos F.R."/>
            <person name="Vidigal T.H.D.A."/>
            <person name="Brescovit A.D."/>
            <person name="Santos A.J."/>
        </authorList>
    </citation>
    <scope>NUCLEOTIDE SEQUENCE</scope>
    <source>
        <tissue evidence="2">Shoot tissue taken approximately 20 cm above the soil surface</tissue>
    </source>
</reference>
<sequence length="22" mass="2724">MMHRRASALRRRRSRLSCPARR</sequence>
<dbReference type="AlphaFoldDB" id="A0A0A9BN59"/>
<reference evidence="2" key="2">
    <citation type="journal article" date="2015" name="Data Brief">
        <title>Shoot transcriptome of the giant reed, Arundo donax.</title>
        <authorList>
            <person name="Barrero R.A."/>
            <person name="Guerrero F.D."/>
            <person name="Moolhuijzen P."/>
            <person name="Goolsby J.A."/>
            <person name="Tidwell J."/>
            <person name="Bellgard S.E."/>
            <person name="Bellgard M.I."/>
        </authorList>
    </citation>
    <scope>NUCLEOTIDE SEQUENCE</scope>
    <source>
        <tissue evidence="2">Shoot tissue taken approximately 20 cm above the soil surface</tissue>
    </source>
</reference>
<evidence type="ECO:0000313" key="2">
    <source>
        <dbReference type="EMBL" id="JAD62640.1"/>
    </source>
</evidence>
<organism evidence="2">
    <name type="scientific">Arundo donax</name>
    <name type="common">Giant reed</name>
    <name type="synonym">Donax arundinaceus</name>
    <dbReference type="NCBI Taxonomy" id="35708"/>
    <lineage>
        <taxon>Eukaryota</taxon>
        <taxon>Viridiplantae</taxon>
        <taxon>Streptophyta</taxon>
        <taxon>Embryophyta</taxon>
        <taxon>Tracheophyta</taxon>
        <taxon>Spermatophyta</taxon>
        <taxon>Magnoliopsida</taxon>
        <taxon>Liliopsida</taxon>
        <taxon>Poales</taxon>
        <taxon>Poaceae</taxon>
        <taxon>PACMAD clade</taxon>
        <taxon>Arundinoideae</taxon>
        <taxon>Arundineae</taxon>
        <taxon>Arundo</taxon>
    </lineage>
</organism>